<organism evidence="2 3">
    <name type="scientific">Candidatus Treponema excrementipullorum</name>
    <dbReference type="NCBI Taxonomy" id="2838768"/>
    <lineage>
        <taxon>Bacteria</taxon>
        <taxon>Pseudomonadati</taxon>
        <taxon>Spirochaetota</taxon>
        <taxon>Spirochaetia</taxon>
        <taxon>Spirochaetales</taxon>
        <taxon>Treponemataceae</taxon>
        <taxon>Treponema</taxon>
    </lineage>
</organism>
<evidence type="ECO:0000313" key="3">
    <source>
        <dbReference type="Proteomes" id="UP000823914"/>
    </source>
</evidence>
<feature type="transmembrane region" description="Helical" evidence="1">
    <location>
        <begin position="6"/>
        <end position="24"/>
    </location>
</feature>
<feature type="transmembrane region" description="Helical" evidence="1">
    <location>
        <begin position="36"/>
        <end position="69"/>
    </location>
</feature>
<keyword evidence="1" id="KW-1133">Transmembrane helix</keyword>
<dbReference type="Proteomes" id="UP000823914">
    <property type="component" value="Unassembled WGS sequence"/>
</dbReference>
<evidence type="ECO:0000313" key="2">
    <source>
        <dbReference type="EMBL" id="MBU3850710.1"/>
    </source>
</evidence>
<reference evidence="2" key="2">
    <citation type="submission" date="2021-04" db="EMBL/GenBank/DDBJ databases">
        <authorList>
            <person name="Gilroy R."/>
        </authorList>
    </citation>
    <scope>NUCLEOTIDE SEQUENCE</scope>
    <source>
        <strain evidence="2">Gambia15-2214</strain>
    </source>
</reference>
<reference evidence="2" key="1">
    <citation type="journal article" date="2021" name="PeerJ">
        <title>Extensive microbial diversity within the chicken gut microbiome revealed by metagenomics and culture.</title>
        <authorList>
            <person name="Gilroy R."/>
            <person name="Ravi A."/>
            <person name="Getino M."/>
            <person name="Pursley I."/>
            <person name="Horton D.L."/>
            <person name="Alikhan N.F."/>
            <person name="Baker D."/>
            <person name="Gharbi K."/>
            <person name="Hall N."/>
            <person name="Watson M."/>
            <person name="Adriaenssens E.M."/>
            <person name="Foster-Nyarko E."/>
            <person name="Jarju S."/>
            <person name="Secka A."/>
            <person name="Antonio M."/>
            <person name="Oren A."/>
            <person name="Chaudhuri R.R."/>
            <person name="La Ragione R."/>
            <person name="Hildebrand F."/>
            <person name="Pallen M.J."/>
        </authorList>
    </citation>
    <scope>NUCLEOTIDE SEQUENCE</scope>
    <source>
        <strain evidence="2">Gambia15-2214</strain>
    </source>
</reference>
<accession>A0A9E2L408</accession>
<feature type="transmembrane region" description="Helical" evidence="1">
    <location>
        <begin position="89"/>
        <end position="112"/>
    </location>
</feature>
<name>A0A9E2L408_9SPIR</name>
<comment type="caution">
    <text evidence="2">The sequence shown here is derived from an EMBL/GenBank/DDBJ whole genome shotgun (WGS) entry which is preliminary data.</text>
</comment>
<sequence length="348" mass="39927">MTDAVITELMILAMVLIVNIRVFFVSRGKKDLLVILSPLALLVNLLMFFAWGIELFSSILFVFCVLVLLENLRSLWRLANGLLIDFYSPLLWVASVINILLILAIGFCVIVFRPATYYDKLQVQKDVTFLAGSEITGLRVREKFEVPSVVVSRIYPSDKNKEDLPIVIYVTDPRTTCRRAETWASKIADYGYEVIVADYNVNVFSSLINRWKGVKRPEEFTVKNSKLSYKRLMEYKALVKMLEETETQNRPVFLLGDGLKENELSLCMQQSTLIQGFMYINGKDSLGNFHIFTGWEEGFGPVKEHAPWMDFILHPGKELKRQDFQCTAGRELASQCNDFFKTVIQNKL</sequence>
<gene>
    <name evidence="2" type="ORF">IAA16_09100</name>
</gene>
<keyword evidence="1" id="KW-0812">Transmembrane</keyword>
<dbReference type="AlphaFoldDB" id="A0A9E2L408"/>
<protein>
    <submittedName>
        <fullName evidence="2">Uncharacterized protein</fullName>
    </submittedName>
</protein>
<dbReference type="EMBL" id="JAHLFV010000209">
    <property type="protein sequence ID" value="MBU3850710.1"/>
    <property type="molecule type" value="Genomic_DNA"/>
</dbReference>
<keyword evidence="1" id="KW-0472">Membrane</keyword>
<evidence type="ECO:0000256" key="1">
    <source>
        <dbReference type="SAM" id="Phobius"/>
    </source>
</evidence>
<proteinExistence type="predicted"/>